<evidence type="ECO:0000313" key="2">
    <source>
        <dbReference type="Proteomes" id="UP001302667"/>
    </source>
</evidence>
<keyword evidence="2" id="KW-1185">Reference proteome</keyword>
<dbReference type="PANTHER" id="PTHR38834">
    <property type="entry name" value="PERIPLASMIC SUBSTRATE BINDING PROTEIN FAMILY 3"/>
    <property type="match status" value="1"/>
</dbReference>
<dbReference type="RefSeq" id="WP_317102405.1">
    <property type="nucleotide sequence ID" value="NZ_CP136584.1"/>
</dbReference>
<evidence type="ECO:0000313" key="1">
    <source>
        <dbReference type="EMBL" id="WOE65321.1"/>
    </source>
</evidence>
<gene>
    <name evidence="1" type="ORF">RY972_14810</name>
</gene>
<dbReference type="EMBL" id="CP136584">
    <property type="protein sequence ID" value="WOE65321.1"/>
    <property type="molecule type" value="Genomic_DNA"/>
</dbReference>
<proteinExistence type="predicted"/>
<evidence type="ECO:0008006" key="3">
    <source>
        <dbReference type="Google" id="ProtNLM"/>
    </source>
</evidence>
<organism evidence="1 2">
    <name type="scientific">Aeromonas allosaccharophila</name>
    <dbReference type="NCBI Taxonomy" id="656"/>
    <lineage>
        <taxon>Bacteria</taxon>
        <taxon>Pseudomonadati</taxon>
        <taxon>Pseudomonadota</taxon>
        <taxon>Gammaproteobacteria</taxon>
        <taxon>Aeromonadales</taxon>
        <taxon>Aeromonadaceae</taxon>
        <taxon>Aeromonas</taxon>
    </lineage>
</organism>
<protein>
    <recommendedName>
        <fullName evidence="3">Solute-binding protein family 3/N-terminal domain-containing protein</fullName>
    </recommendedName>
</protein>
<dbReference type="Proteomes" id="UP001302667">
    <property type="component" value="Chromosome"/>
</dbReference>
<reference evidence="1 2" key="1">
    <citation type="submission" date="2023-10" db="EMBL/GenBank/DDBJ databases">
        <title>Genome analysis of psychrotrophic aerobic bacterium Aeromonas allosaccharophila BIM B-1809 isolated from infected fish.</title>
        <authorList>
            <person name="Leanovich S.I."/>
            <person name="Sidarenka A.V."/>
            <person name="Akhremchuk A.E."/>
            <person name="Sikolenko M.A."/>
            <person name="Valentovich L.N."/>
        </authorList>
    </citation>
    <scope>NUCLEOTIDE SEQUENCE [LARGE SCALE GENOMIC DNA]</scope>
    <source>
        <strain evidence="1 2">BIM B-1809</strain>
    </source>
</reference>
<name>A0ABZ0F6V0_9GAMM</name>
<dbReference type="SUPFAM" id="SSF53850">
    <property type="entry name" value="Periplasmic binding protein-like II"/>
    <property type="match status" value="1"/>
</dbReference>
<dbReference type="PANTHER" id="PTHR38834:SF3">
    <property type="entry name" value="SOLUTE-BINDING PROTEIN FAMILY 3_N-TERMINAL DOMAIN-CONTAINING PROTEIN"/>
    <property type="match status" value="1"/>
</dbReference>
<accession>A0ABZ0F6V0</accession>
<sequence length="247" mass="27706">MIYLHIYFSKYCIQIRYPDVCPIGGDSPFIQVSKEGLSGPYVDVFARLAQQQEIKIHFQAKPMRRLLKIVTTEPNSCGLAVHFSAENAETLRYVARIAPITLAVYARQGTVKPLSNIEALRNYRTGAIDVAELREILDNAAIRYELLPKAGQGIAMLQAGRFDLLISDVLPELVSAPVQGKPVQRVMVLARVERWLACHPQLPTSTVKRLRTALTLGVFDGAMADIWQRYGLSSVYNGVRREWILIP</sequence>
<dbReference type="Gene3D" id="3.40.190.10">
    <property type="entry name" value="Periplasmic binding protein-like II"/>
    <property type="match status" value="2"/>
</dbReference>